<dbReference type="RefSeq" id="WP_386737276.1">
    <property type="nucleotide sequence ID" value="NZ_JBHRXI010000025.1"/>
</dbReference>
<feature type="domain" description="LysM" evidence="2">
    <location>
        <begin position="173"/>
        <end position="217"/>
    </location>
</feature>
<dbReference type="Pfam" id="PF01551">
    <property type="entry name" value="Peptidase_M23"/>
    <property type="match status" value="1"/>
</dbReference>
<gene>
    <name evidence="3" type="ORF">ACFORG_18965</name>
</gene>
<dbReference type="SUPFAM" id="SSF54106">
    <property type="entry name" value="LysM domain"/>
    <property type="match status" value="1"/>
</dbReference>
<feature type="region of interest" description="Disordered" evidence="1">
    <location>
        <begin position="156"/>
        <end position="175"/>
    </location>
</feature>
<proteinExistence type="predicted"/>
<dbReference type="InterPro" id="IPR018392">
    <property type="entry name" value="LysM"/>
</dbReference>
<feature type="compositionally biased region" description="Low complexity" evidence="1">
    <location>
        <begin position="224"/>
        <end position="264"/>
    </location>
</feature>
<protein>
    <submittedName>
        <fullName evidence="3">Peptidoglycan DD-metalloendopeptidase family protein</fullName>
    </submittedName>
</protein>
<dbReference type="InterPro" id="IPR011055">
    <property type="entry name" value="Dup_hybrid_motif"/>
</dbReference>
<dbReference type="InterPro" id="IPR016047">
    <property type="entry name" value="M23ase_b-sheet_dom"/>
</dbReference>
<dbReference type="Gene3D" id="2.70.70.10">
    <property type="entry name" value="Glucose Permease (Domain IIA)"/>
    <property type="match status" value="1"/>
</dbReference>
<dbReference type="PANTHER" id="PTHR21666">
    <property type="entry name" value="PEPTIDASE-RELATED"/>
    <property type="match status" value="1"/>
</dbReference>
<dbReference type="EMBL" id="JBHRXI010000025">
    <property type="protein sequence ID" value="MFC3615837.1"/>
    <property type="molecule type" value="Genomic_DNA"/>
</dbReference>
<sequence>MRDDFRHVPRLNRVRTVRGAALVGVVALLAGCDEPLDYDLRGNVGGFSTAPAAQSVSTADRPRPDERGVITYPNYQVVVARRNDTVAQVATRVGLPASELARFNGLDPQVTLREGEVLALPRKVPAASTAGSVDIAAVAGEAIDNAPDTTPVQTTALAPAKPQPAPPSGPEPVRHKVARGETAYTISRLYQVPVKALAEWNGLGPDFAVREGQYLLIPIKDQPAPRSSQQPAASSSTARAPDAATTAAAATATAAVTAPGQGSPTPTPPSATKPLPDEKTTAQKPEPPKTSVGEPTQSSQLALPVKGRIIRPYSKGKNEGIDFAAAPGTAVTAADGGTVAAITSDADQVPIIVLRHADNLLTVYANVDGIEVNKGDTVRRGQKIARLRGGDNAYLHFEVRKGFDSVDPEPYLK</sequence>
<dbReference type="InterPro" id="IPR050570">
    <property type="entry name" value="Cell_wall_metabolism_enzyme"/>
</dbReference>
<dbReference type="Gene3D" id="3.10.350.10">
    <property type="entry name" value="LysM domain"/>
    <property type="match status" value="2"/>
</dbReference>
<dbReference type="CDD" id="cd12797">
    <property type="entry name" value="M23_peptidase"/>
    <property type="match status" value="1"/>
</dbReference>
<feature type="region of interest" description="Disordered" evidence="1">
    <location>
        <begin position="220"/>
        <end position="302"/>
    </location>
</feature>
<evidence type="ECO:0000313" key="4">
    <source>
        <dbReference type="Proteomes" id="UP001595629"/>
    </source>
</evidence>
<comment type="caution">
    <text evidence="3">The sequence shown here is derived from an EMBL/GenBank/DDBJ whole genome shotgun (WGS) entry which is preliminary data.</text>
</comment>
<dbReference type="PANTHER" id="PTHR21666:SF270">
    <property type="entry name" value="MUREIN HYDROLASE ACTIVATOR ENVC"/>
    <property type="match status" value="1"/>
</dbReference>
<dbReference type="SUPFAM" id="SSF51261">
    <property type="entry name" value="Duplicated hybrid motif"/>
    <property type="match status" value="1"/>
</dbReference>
<dbReference type="SMART" id="SM00257">
    <property type="entry name" value="LysM"/>
    <property type="match status" value="2"/>
</dbReference>
<organism evidence="3 4">
    <name type="scientific">Lutimaribacter marinistellae</name>
    <dbReference type="NCBI Taxonomy" id="1820329"/>
    <lineage>
        <taxon>Bacteria</taxon>
        <taxon>Pseudomonadati</taxon>
        <taxon>Pseudomonadota</taxon>
        <taxon>Alphaproteobacteria</taxon>
        <taxon>Rhodobacterales</taxon>
        <taxon>Roseobacteraceae</taxon>
        <taxon>Lutimaribacter</taxon>
    </lineage>
</organism>
<name>A0ABV7TJM7_9RHOB</name>
<feature type="compositionally biased region" description="Pro residues" evidence="1">
    <location>
        <begin position="161"/>
        <end position="170"/>
    </location>
</feature>
<dbReference type="PROSITE" id="PS51782">
    <property type="entry name" value="LYSM"/>
    <property type="match status" value="1"/>
</dbReference>
<dbReference type="CDD" id="cd00118">
    <property type="entry name" value="LysM"/>
    <property type="match status" value="2"/>
</dbReference>
<evidence type="ECO:0000313" key="3">
    <source>
        <dbReference type="EMBL" id="MFC3615837.1"/>
    </source>
</evidence>
<reference evidence="4" key="1">
    <citation type="journal article" date="2019" name="Int. J. Syst. Evol. Microbiol.">
        <title>The Global Catalogue of Microorganisms (GCM) 10K type strain sequencing project: providing services to taxonomists for standard genome sequencing and annotation.</title>
        <authorList>
            <consortium name="The Broad Institute Genomics Platform"/>
            <consortium name="The Broad Institute Genome Sequencing Center for Infectious Disease"/>
            <person name="Wu L."/>
            <person name="Ma J."/>
        </authorList>
    </citation>
    <scope>NUCLEOTIDE SEQUENCE [LARGE SCALE GENOMIC DNA]</scope>
    <source>
        <strain evidence="4">KCTC 42911</strain>
    </source>
</reference>
<keyword evidence="4" id="KW-1185">Reference proteome</keyword>
<dbReference type="PROSITE" id="PS51257">
    <property type="entry name" value="PROKAR_LIPOPROTEIN"/>
    <property type="match status" value="1"/>
</dbReference>
<dbReference type="Proteomes" id="UP001595629">
    <property type="component" value="Unassembled WGS sequence"/>
</dbReference>
<dbReference type="InterPro" id="IPR036779">
    <property type="entry name" value="LysM_dom_sf"/>
</dbReference>
<dbReference type="Pfam" id="PF01476">
    <property type="entry name" value="LysM"/>
    <property type="match status" value="2"/>
</dbReference>
<evidence type="ECO:0000259" key="2">
    <source>
        <dbReference type="PROSITE" id="PS51782"/>
    </source>
</evidence>
<evidence type="ECO:0000256" key="1">
    <source>
        <dbReference type="SAM" id="MobiDB-lite"/>
    </source>
</evidence>
<accession>A0ABV7TJM7</accession>